<accession>A0ABQ3BSR5</accession>
<evidence type="ECO:0000256" key="6">
    <source>
        <dbReference type="HAMAP-Rule" id="MF_01216"/>
    </source>
</evidence>
<evidence type="ECO:0000256" key="1">
    <source>
        <dbReference type="ARBA" id="ARBA00022630"/>
    </source>
</evidence>
<sequence>MKLLHLDSSALGANSVSRQITAAIVEQQRRANPAVEVLRRDLDTDALPHLSSATFGNEAAAAESAAVLEEFLAADTVVIGAPMYNFAIPSALKAWIDRITVAGKTFRYTEAGPEGLVPDKTVIVAIAAGGDHAGQPTDFIEPYLRFIFGFLGVRALRFVRADGVSISPERRAAAIEAAMAGLREPLSRAA</sequence>
<feature type="domain" description="Flavodoxin-like fold" evidence="7">
    <location>
        <begin position="1"/>
        <end position="184"/>
    </location>
</feature>
<comment type="subunit">
    <text evidence="6">Homodimer.</text>
</comment>
<evidence type="ECO:0000256" key="2">
    <source>
        <dbReference type="ARBA" id="ARBA00022643"/>
    </source>
</evidence>
<organism evidence="8 9">
    <name type="scientific">Cognatilysobacter xinjiangensis</name>
    <dbReference type="NCBI Taxonomy" id="546892"/>
    <lineage>
        <taxon>Bacteria</taxon>
        <taxon>Pseudomonadati</taxon>
        <taxon>Pseudomonadota</taxon>
        <taxon>Gammaproteobacteria</taxon>
        <taxon>Lysobacterales</taxon>
        <taxon>Lysobacteraceae</taxon>
        <taxon>Cognatilysobacter</taxon>
    </lineage>
</organism>
<comment type="catalytic activity">
    <reaction evidence="5">
        <text>N,N-dimethyl-1,4-phenylenediamine + anthranilate + 2 NAD(+) = 2-(4-dimethylaminophenyl)diazenylbenzoate + 2 NADH + 2 H(+)</text>
        <dbReference type="Rhea" id="RHEA:55872"/>
        <dbReference type="ChEBI" id="CHEBI:15378"/>
        <dbReference type="ChEBI" id="CHEBI:15783"/>
        <dbReference type="ChEBI" id="CHEBI:16567"/>
        <dbReference type="ChEBI" id="CHEBI:57540"/>
        <dbReference type="ChEBI" id="CHEBI:57945"/>
        <dbReference type="ChEBI" id="CHEBI:71579"/>
        <dbReference type="EC" id="1.7.1.17"/>
    </reaction>
    <physiologicalReaction direction="right-to-left" evidence="5">
        <dbReference type="Rhea" id="RHEA:55874"/>
    </physiologicalReaction>
</comment>
<dbReference type="InterPro" id="IPR023048">
    <property type="entry name" value="NADH:quinone_OxRdtase_FMN_depd"/>
</dbReference>
<comment type="cofactor">
    <cofactor evidence="6">
        <name>FMN</name>
        <dbReference type="ChEBI" id="CHEBI:58210"/>
    </cofactor>
    <text evidence="6">Binds 1 FMN per subunit.</text>
</comment>
<comment type="catalytic activity">
    <reaction evidence="6">
        <text>2 a quinone + NADH + H(+) = 2 a 1,4-benzosemiquinone + NAD(+)</text>
        <dbReference type="Rhea" id="RHEA:65952"/>
        <dbReference type="ChEBI" id="CHEBI:15378"/>
        <dbReference type="ChEBI" id="CHEBI:57540"/>
        <dbReference type="ChEBI" id="CHEBI:57945"/>
        <dbReference type="ChEBI" id="CHEBI:132124"/>
        <dbReference type="ChEBI" id="CHEBI:134225"/>
    </reaction>
</comment>
<evidence type="ECO:0000256" key="4">
    <source>
        <dbReference type="ARBA" id="ARBA00023027"/>
    </source>
</evidence>
<reference evidence="9" key="1">
    <citation type="journal article" date="2019" name="Int. J. Syst. Evol. Microbiol.">
        <title>The Global Catalogue of Microorganisms (GCM) 10K type strain sequencing project: providing services to taxonomists for standard genome sequencing and annotation.</title>
        <authorList>
            <consortium name="The Broad Institute Genomics Platform"/>
            <consortium name="The Broad Institute Genome Sequencing Center for Infectious Disease"/>
            <person name="Wu L."/>
            <person name="Ma J."/>
        </authorList>
    </citation>
    <scope>NUCLEOTIDE SEQUENCE [LARGE SCALE GENOMIC DNA]</scope>
    <source>
        <strain evidence="9">KCTC 22558</strain>
    </source>
</reference>
<dbReference type="RefSeq" id="WP_189446954.1">
    <property type="nucleotide sequence ID" value="NZ_BMXY01000001.1"/>
</dbReference>
<protein>
    <recommendedName>
        <fullName evidence="6">FMN dependent NADH:quinone oxidoreductase</fullName>
        <ecNumber evidence="6">1.6.5.-</ecNumber>
    </recommendedName>
    <alternativeName>
        <fullName evidence="6">Azo-dye reductase</fullName>
    </alternativeName>
    <alternativeName>
        <fullName evidence="6">FMN-dependent NADH-azo compound oxidoreductase</fullName>
    </alternativeName>
    <alternativeName>
        <fullName evidence="6">FMN-dependent NADH-azoreductase</fullName>
        <ecNumber evidence="6">1.7.1.17</ecNumber>
    </alternativeName>
</protein>
<dbReference type="Gene3D" id="3.40.50.360">
    <property type="match status" value="1"/>
</dbReference>
<dbReference type="HAMAP" id="MF_01216">
    <property type="entry name" value="Azoreductase_type1"/>
    <property type="match status" value="1"/>
</dbReference>
<dbReference type="InterPro" id="IPR003680">
    <property type="entry name" value="Flavodoxin_fold"/>
</dbReference>
<keyword evidence="9" id="KW-1185">Reference proteome</keyword>
<evidence type="ECO:0000313" key="8">
    <source>
        <dbReference type="EMBL" id="GGZ55980.1"/>
    </source>
</evidence>
<dbReference type="EC" id="1.7.1.17" evidence="6"/>
<comment type="function">
    <text evidence="6">Also exhibits azoreductase activity. Catalyzes the reductive cleavage of the azo bond in aromatic azo compounds to the corresponding amines.</text>
</comment>
<feature type="binding site" evidence="6">
    <location>
        <begin position="15"/>
        <end position="17"/>
    </location>
    <ligand>
        <name>FMN</name>
        <dbReference type="ChEBI" id="CHEBI:58210"/>
    </ligand>
</feature>
<dbReference type="Pfam" id="PF02525">
    <property type="entry name" value="Flavodoxin_2"/>
    <property type="match status" value="1"/>
</dbReference>
<dbReference type="InterPro" id="IPR050104">
    <property type="entry name" value="FMN-dep_NADH:Q_OxRdtase_AzoR1"/>
</dbReference>
<comment type="function">
    <text evidence="6">Quinone reductase that provides resistance to thiol-specific stress caused by electrophilic quinones.</text>
</comment>
<evidence type="ECO:0000259" key="7">
    <source>
        <dbReference type="Pfam" id="PF02525"/>
    </source>
</evidence>
<dbReference type="PANTHER" id="PTHR43741">
    <property type="entry name" value="FMN-DEPENDENT NADH-AZOREDUCTASE 1"/>
    <property type="match status" value="1"/>
</dbReference>
<comment type="similarity">
    <text evidence="6">Belongs to the azoreductase type 1 family.</text>
</comment>
<dbReference type="EC" id="1.6.5.-" evidence="6"/>
<evidence type="ECO:0000256" key="3">
    <source>
        <dbReference type="ARBA" id="ARBA00023002"/>
    </source>
</evidence>
<keyword evidence="2 6" id="KW-0288">FMN</keyword>
<evidence type="ECO:0000313" key="9">
    <source>
        <dbReference type="Proteomes" id="UP000643403"/>
    </source>
</evidence>
<keyword evidence="1 6" id="KW-0285">Flavoprotein</keyword>
<comment type="caution">
    <text evidence="8">The sequence shown here is derived from an EMBL/GenBank/DDBJ whole genome shotgun (WGS) entry which is preliminary data.</text>
</comment>
<keyword evidence="4 6" id="KW-0520">NAD</keyword>
<evidence type="ECO:0000256" key="5">
    <source>
        <dbReference type="ARBA" id="ARBA00048542"/>
    </source>
</evidence>
<feature type="binding site" evidence="6">
    <location>
        <begin position="83"/>
        <end position="86"/>
    </location>
    <ligand>
        <name>FMN</name>
        <dbReference type="ChEBI" id="CHEBI:58210"/>
    </ligand>
</feature>
<dbReference type="SUPFAM" id="SSF52218">
    <property type="entry name" value="Flavoproteins"/>
    <property type="match status" value="1"/>
</dbReference>
<feature type="binding site" evidence="6">
    <location>
        <position position="9"/>
    </location>
    <ligand>
        <name>FMN</name>
        <dbReference type="ChEBI" id="CHEBI:58210"/>
    </ligand>
</feature>
<dbReference type="Proteomes" id="UP000643403">
    <property type="component" value="Unassembled WGS sequence"/>
</dbReference>
<comment type="caution">
    <text evidence="6">Lacks conserved residue(s) required for the propagation of feature annotation.</text>
</comment>
<name>A0ABQ3BSR5_9GAMM</name>
<proteinExistence type="inferred from homology"/>
<keyword evidence="3 6" id="KW-0560">Oxidoreductase</keyword>
<dbReference type="InterPro" id="IPR029039">
    <property type="entry name" value="Flavoprotein-like_sf"/>
</dbReference>
<dbReference type="EMBL" id="BMXY01000001">
    <property type="protein sequence ID" value="GGZ55980.1"/>
    <property type="molecule type" value="Genomic_DNA"/>
</dbReference>
<gene>
    <name evidence="8" type="primary">azoR2</name>
    <name evidence="6" type="synonym">azoR</name>
    <name evidence="8" type="ORF">GCM10008101_06730</name>
</gene>
<dbReference type="PANTHER" id="PTHR43741:SF4">
    <property type="entry name" value="FMN-DEPENDENT NADH:QUINONE OXIDOREDUCTASE"/>
    <property type="match status" value="1"/>
</dbReference>